<dbReference type="GO" id="GO:0005634">
    <property type="term" value="C:nucleus"/>
    <property type="evidence" value="ECO:0007669"/>
    <property type="project" value="UniProtKB-SubCell"/>
</dbReference>
<keyword evidence="7" id="KW-0227">DNA damage</keyword>
<sequence length="283" mass="33093">MMSKSPGPEMGKSARTADVTMSRPQKAEKRDAFTELLSPKNKQQKSKTPHTWYDYMQSEKRAPGGPRDALGAYIKDPESFSSNVVIYHNENFVAIHDRYPKSTLHLLLLPRDLSKTRLHPFDAFDNPEFLEKVRMEVKKIRALAATELRRMYGKESAQEKRRYDALDADPPPDELPSGRDWEKEIMCGIHSGPSMNHLHIHVMSVDRYSERMKSKKHYNSFSTPFFVDIADFPLPKNDPRRHFRKLGYLQSDYICWRCGRNFGNKFAELKGHLEKEFNEWKRQ</sequence>
<reference evidence="22" key="2">
    <citation type="submission" date="2021-02" db="EMBL/GenBank/DDBJ databases">
        <title>Aspergillus chevalieri M1 genome sequence.</title>
        <authorList>
            <person name="Kadooka C."/>
            <person name="Mori K."/>
            <person name="Futagami T."/>
        </authorList>
    </citation>
    <scope>NUCLEOTIDE SEQUENCE</scope>
    <source>
        <strain evidence="22">M1</strain>
    </source>
</reference>
<comment type="catalytic activity">
    <reaction evidence="15">
        <text>a 5'-end adenosine-5'-diphospho-5'-ribonucleoside-2'-deoxyribonucleotide-DNA + H2O = a 5'-end 5'-phospho-ribonucleoside-2'-deoxyribonucleotide-DNA + AMP + 2 H(+)</text>
        <dbReference type="Rhea" id="RHEA:52132"/>
        <dbReference type="Rhea" id="RHEA-COMP:13182"/>
        <dbReference type="Rhea" id="RHEA-COMP:13183"/>
        <dbReference type="ChEBI" id="CHEBI:15377"/>
        <dbReference type="ChEBI" id="CHEBI:15378"/>
        <dbReference type="ChEBI" id="CHEBI:136414"/>
        <dbReference type="ChEBI" id="CHEBI:136415"/>
        <dbReference type="ChEBI" id="CHEBI:456215"/>
        <dbReference type="EC" id="3.6.1.71"/>
    </reaction>
</comment>
<gene>
    <name evidence="22" type="primary">HNT3</name>
    <name evidence="22" type="ORF">ACHE_60390S</name>
</gene>
<dbReference type="EC" id="3.6.1.71" evidence="4"/>
<keyword evidence="11" id="KW-0234">DNA repair</keyword>
<evidence type="ECO:0000256" key="19">
    <source>
        <dbReference type="PROSITE-ProRule" id="PRU00464"/>
    </source>
</evidence>
<evidence type="ECO:0000256" key="8">
    <source>
        <dbReference type="ARBA" id="ARBA00022801"/>
    </source>
</evidence>
<evidence type="ECO:0000256" key="12">
    <source>
        <dbReference type="ARBA" id="ARBA00023242"/>
    </source>
</evidence>
<keyword evidence="5" id="KW-0963">Cytoplasm</keyword>
<dbReference type="RefSeq" id="XP_043139026.1">
    <property type="nucleotide sequence ID" value="XM_043281559.1"/>
</dbReference>
<evidence type="ECO:0000256" key="4">
    <source>
        <dbReference type="ARBA" id="ARBA00012496"/>
    </source>
</evidence>
<evidence type="ECO:0000256" key="9">
    <source>
        <dbReference type="ARBA" id="ARBA00022833"/>
    </source>
</evidence>
<dbReference type="Pfam" id="PF16278">
    <property type="entry name" value="zf-C2HE"/>
    <property type="match status" value="1"/>
</dbReference>
<dbReference type="GO" id="GO:0003697">
    <property type="term" value="F:single-stranded DNA binding"/>
    <property type="evidence" value="ECO:0007669"/>
    <property type="project" value="TreeGrafter"/>
</dbReference>
<accession>A0A7R7VUS3</accession>
<dbReference type="InterPro" id="IPR011146">
    <property type="entry name" value="HIT-like"/>
</dbReference>
<dbReference type="GO" id="GO:0033699">
    <property type="term" value="F:DNA 5'-adenosine monophosphate hydrolase activity"/>
    <property type="evidence" value="ECO:0007669"/>
    <property type="project" value="UniProtKB-EC"/>
</dbReference>
<proteinExistence type="predicted"/>
<dbReference type="GO" id="GO:0003725">
    <property type="term" value="F:double-stranded RNA binding"/>
    <property type="evidence" value="ECO:0007669"/>
    <property type="project" value="TreeGrafter"/>
</dbReference>
<dbReference type="Pfam" id="PF01230">
    <property type="entry name" value="HIT"/>
    <property type="match status" value="1"/>
</dbReference>
<evidence type="ECO:0000256" key="2">
    <source>
        <dbReference type="ARBA" id="ARBA00004496"/>
    </source>
</evidence>
<evidence type="ECO:0000313" key="23">
    <source>
        <dbReference type="Proteomes" id="UP000637239"/>
    </source>
</evidence>
<comment type="catalytic activity">
    <reaction evidence="14">
        <text>a 5'-end adenosine-5'-diphospho-5'-2'-deoxyribonucleoside-DNA + H2O = a 5'-end 5'-phospho-2'-deoxyribonucleoside-DNA + AMP + 2 H(+)</text>
        <dbReference type="Rhea" id="RHEA:52128"/>
        <dbReference type="Rhea" id="RHEA-COMP:13180"/>
        <dbReference type="Rhea" id="RHEA-COMP:13181"/>
        <dbReference type="ChEBI" id="CHEBI:15377"/>
        <dbReference type="ChEBI" id="CHEBI:15378"/>
        <dbReference type="ChEBI" id="CHEBI:136412"/>
        <dbReference type="ChEBI" id="CHEBI:136413"/>
        <dbReference type="ChEBI" id="CHEBI:456215"/>
        <dbReference type="EC" id="3.6.1.71"/>
    </reaction>
</comment>
<evidence type="ECO:0000256" key="14">
    <source>
        <dbReference type="ARBA" id="ARBA00044639"/>
    </source>
</evidence>
<dbReference type="GO" id="GO:0000012">
    <property type="term" value="P:single strand break repair"/>
    <property type="evidence" value="ECO:0007669"/>
    <property type="project" value="TreeGrafter"/>
</dbReference>
<dbReference type="GO" id="GO:1990165">
    <property type="term" value="F:single-strand break-containing DNA binding"/>
    <property type="evidence" value="ECO:0007669"/>
    <property type="project" value="TreeGrafter"/>
</dbReference>
<comment type="catalytic activity">
    <reaction evidence="13">
        <text>a 3'-end 2'-deoxyribonucleotide-3'-diphospho-5'-guanosine-DNA + H2O = a 3'-end 2'-deoxyribonucleotide 3'-phosphate-DNA + GMP + 2 H(+)</text>
        <dbReference type="Rhea" id="RHEA:52140"/>
        <dbReference type="Rhea" id="RHEA-COMP:13186"/>
        <dbReference type="Rhea" id="RHEA-COMP:13187"/>
        <dbReference type="ChEBI" id="CHEBI:15377"/>
        <dbReference type="ChEBI" id="CHEBI:15378"/>
        <dbReference type="ChEBI" id="CHEBI:58115"/>
        <dbReference type="ChEBI" id="CHEBI:136419"/>
        <dbReference type="ChEBI" id="CHEBI:136420"/>
        <dbReference type="EC" id="3.6.1.72"/>
    </reaction>
</comment>
<evidence type="ECO:0000256" key="1">
    <source>
        <dbReference type="ARBA" id="ARBA00004123"/>
    </source>
</evidence>
<keyword evidence="8" id="KW-0378">Hydrolase</keyword>
<dbReference type="EMBL" id="AP024421">
    <property type="protein sequence ID" value="BCR90504.1"/>
    <property type="molecule type" value="Genomic_DNA"/>
</dbReference>
<protein>
    <recommendedName>
        <fullName evidence="17">Aprataxin-like protein</fullName>
        <ecNumber evidence="4">3.6.1.71</ecNumber>
        <ecNumber evidence="3">3.6.1.72</ecNumber>
    </recommendedName>
    <alternativeName>
        <fullName evidence="18">Hit family protein 3</fullName>
    </alternativeName>
</protein>
<organism evidence="22 23">
    <name type="scientific">Aspergillus chevalieri</name>
    <name type="common">Eurotium chevalieri</name>
    <dbReference type="NCBI Taxonomy" id="182096"/>
    <lineage>
        <taxon>Eukaryota</taxon>
        <taxon>Fungi</taxon>
        <taxon>Dikarya</taxon>
        <taxon>Ascomycota</taxon>
        <taxon>Pezizomycotina</taxon>
        <taxon>Eurotiomycetes</taxon>
        <taxon>Eurotiomycetidae</taxon>
        <taxon>Eurotiales</taxon>
        <taxon>Aspergillaceae</taxon>
        <taxon>Aspergillus</taxon>
        <taxon>Aspergillus subgen. Aspergillus</taxon>
    </lineage>
</organism>
<evidence type="ECO:0000256" key="13">
    <source>
        <dbReference type="ARBA" id="ARBA00024601"/>
    </source>
</evidence>
<dbReference type="GeneID" id="66984862"/>
<evidence type="ECO:0000256" key="16">
    <source>
        <dbReference type="ARBA" id="ARBA00059438"/>
    </source>
</evidence>
<dbReference type="GO" id="GO:0005737">
    <property type="term" value="C:cytoplasm"/>
    <property type="evidence" value="ECO:0007669"/>
    <property type="project" value="UniProtKB-SubCell"/>
</dbReference>
<dbReference type="AlphaFoldDB" id="A0A7R7VUS3"/>
<dbReference type="Gene3D" id="3.30.428.10">
    <property type="entry name" value="HIT-like"/>
    <property type="match status" value="1"/>
</dbReference>
<dbReference type="GO" id="GO:0046872">
    <property type="term" value="F:metal ion binding"/>
    <property type="evidence" value="ECO:0007669"/>
    <property type="project" value="UniProtKB-KW"/>
</dbReference>
<dbReference type="GO" id="GO:0030983">
    <property type="term" value="F:mismatched DNA binding"/>
    <property type="evidence" value="ECO:0007669"/>
    <property type="project" value="TreeGrafter"/>
</dbReference>
<dbReference type="PROSITE" id="PS51084">
    <property type="entry name" value="HIT_2"/>
    <property type="match status" value="1"/>
</dbReference>
<keyword evidence="23" id="KW-1185">Reference proteome</keyword>
<dbReference type="Proteomes" id="UP000637239">
    <property type="component" value="Chromosome 6"/>
</dbReference>
<evidence type="ECO:0000259" key="21">
    <source>
        <dbReference type="PROSITE" id="PS51084"/>
    </source>
</evidence>
<name>A0A7R7VUS3_ASPCH</name>
<keyword evidence="9" id="KW-0862">Zinc</keyword>
<keyword evidence="6" id="KW-0479">Metal-binding</keyword>
<feature type="domain" description="HIT" evidence="21">
    <location>
        <begin position="72"/>
        <end position="213"/>
    </location>
</feature>
<dbReference type="GO" id="GO:0120108">
    <property type="term" value="F:DNA-3'-diphospho-5'-guanosine diphosphatase activity"/>
    <property type="evidence" value="ECO:0007669"/>
    <property type="project" value="UniProtKB-EC"/>
</dbReference>
<evidence type="ECO:0000256" key="11">
    <source>
        <dbReference type="ARBA" id="ARBA00023204"/>
    </source>
</evidence>
<evidence type="ECO:0000256" key="18">
    <source>
        <dbReference type="ARBA" id="ARBA00076243"/>
    </source>
</evidence>
<comment type="function">
    <text evidence="16">DNA-binding protein involved in single-strand DNA break repair, double-strand DNA break repair and base excision repair. Resolves abortive DNA ligation intermediates formed either at base excision sites, or when DNA ligases attempt to repair non-ligatable breaks induced by reactive oxygen species. Catalyzes the release of adenylate groups covalently linked to 5'-phosphate termini, resulting in the production of 5'-phosphate termini that can be efficiently rejoined. Likewise, catalyzes the release of 3'-linked guanosine (DNAppG) and inosine (DNAppI) from DNA, but has higher specific activity with 5'-linked adenosine (AppDNA).</text>
</comment>
<dbReference type="EC" id="3.6.1.72" evidence="3"/>
<reference evidence="22" key="1">
    <citation type="submission" date="2021-01" db="EMBL/GenBank/DDBJ databases">
        <authorList>
            <consortium name="Aspergillus chevalieri M1 genome sequencing consortium"/>
            <person name="Kazuki M."/>
            <person name="Futagami T."/>
        </authorList>
    </citation>
    <scope>NUCLEOTIDE SEQUENCE</scope>
    <source>
        <strain evidence="22">M1</strain>
    </source>
</reference>
<evidence type="ECO:0000256" key="3">
    <source>
        <dbReference type="ARBA" id="ARBA00012495"/>
    </source>
</evidence>
<comment type="subcellular location">
    <subcellularLocation>
        <location evidence="2">Cytoplasm</location>
    </subcellularLocation>
    <subcellularLocation>
        <location evidence="1">Nucleus</location>
    </subcellularLocation>
</comment>
<keyword evidence="10" id="KW-0238">DNA-binding</keyword>
<keyword evidence="12" id="KW-0539">Nucleus</keyword>
<dbReference type="PANTHER" id="PTHR12486:SF4">
    <property type="entry name" value="APRATAXIN"/>
    <property type="match status" value="1"/>
</dbReference>
<evidence type="ECO:0000256" key="20">
    <source>
        <dbReference type="SAM" id="MobiDB-lite"/>
    </source>
</evidence>
<evidence type="ECO:0000256" key="5">
    <source>
        <dbReference type="ARBA" id="ARBA00022490"/>
    </source>
</evidence>
<dbReference type="InterPro" id="IPR032566">
    <property type="entry name" value="Znf-C2HE"/>
</dbReference>
<dbReference type="KEGG" id="ache:ACHE_60390S"/>
<dbReference type="PANTHER" id="PTHR12486">
    <property type="entry name" value="APRATAXIN-RELATED"/>
    <property type="match status" value="1"/>
</dbReference>
<evidence type="ECO:0000313" key="22">
    <source>
        <dbReference type="EMBL" id="BCR90504.1"/>
    </source>
</evidence>
<evidence type="ECO:0000256" key="17">
    <source>
        <dbReference type="ARBA" id="ARBA00068941"/>
    </source>
</evidence>
<evidence type="ECO:0000256" key="15">
    <source>
        <dbReference type="ARBA" id="ARBA00044713"/>
    </source>
</evidence>
<dbReference type="SUPFAM" id="SSF54197">
    <property type="entry name" value="HIT-like"/>
    <property type="match status" value="1"/>
</dbReference>
<evidence type="ECO:0000256" key="10">
    <source>
        <dbReference type="ARBA" id="ARBA00023125"/>
    </source>
</evidence>
<feature type="region of interest" description="Disordered" evidence="20">
    <location>
        <begin position="159"/>
        <end position="179"/>
    </location>
</feature>
<evidence type="ECO:0000256" key="7">
    <source>
        <dbReference type="ARBA" id="ARBA00022763"/>
    </source>
</evidence>
<feature type="region of interest" description="Disordered" evidence="20">
    <location>
        <begin position="1"/>
        <end position="49"/>
    </location>
</feature>
<dbReference type="InterPro" id="IPR036265">
    <property type="entry name" value="HIT-like_sf"/>
</dbReference>
<dbReference type="FunFam" id="3.30.428.10:FF:000017">
    <property type="entry name" value="Aprataxin-like protein"/>
    <property type="match status" value="1"/>
</dbReference>
<evidence type="ECO:0000256" key="6">
    <source>
        <dbReference type="ARBA" id="ARBA00022723"/>
    </source>
</evidence>
<feature type="short sequence motif" description="Histidine triad motif" evidence="19">
    <location>
        <begin position="197"/>
        <end position="201"/>
    </location>
</feature>